<protein>
    <submittedName>
        <fullName evidence="2">AAA domain-containing protein</fullName>
    </submittedName>
</protein>
<name>A0A1H5R7G5_9PSEU</name>
<dbReference type="Gene3D" id="3.40.50.300">
    <property type="entry name" value="P-loop containing nucleotide triphosphate hydrolases"/>
    <property type="match status" value="1"/>
</dbReference>
<gene>
    <name evidence="2" type="ORF">SAMN05421837_107337</name>
</gene>
<dbReference type="AlphaFoldDB" id="A0A1H5R7G5"/>
<dbReference type="Pfam" id="PF13481">
    <property type="entry name" value="AAA_25"/>
    <property type="match status" value="1"/>
</dbReference>
<feature type="region of interest" description="Disordered" evidence="1">
    <location>
        <begin position="137"/>
        <end position="158"/>
    </location>
</feature>
<dbReference type="SUPFAM" id="SSF52540">
    <property type="entry name" value="P-loop containing nucleoside triphosphate hydrolases"/>
    <property type="match status" value="1"/>
</dbReference>
<evidence type="ECO:0000256" key="1">
    <source>
        <dbReference type="SAM" id="MobiDB-lite"/>
    </source>
</evidence>
<dbReference type="RefSeq" id="WP_086684541.1">
    <property type="nucleotide sequence ID" value="NZ_FNUJ01000007.1"/>
</dbReference>
<proteinExistence type="predicted"/>
<dbReference type="Proteomes" id="UP000198878">
    <property type="component" value="Unassembled WGS sequence"/>
</dbReference>
<sequence length="469" mass="50062">MTAAASHPFLAVLEAAGLYTPNGHAVTVDLSDLPAAAAGDPAAAHYAEKALEYEADAVAASTEGTRNDNLNRACFKIGSLVAAGHLDAQHAIDTLIAAARVSGLPASEINHVVYRATREGGAEPRVVKLEPVKGYRPAYTLDGPPPAPPGAAGVSTSGAVDTGATDTVALNTAYPPLDWRETWSRTPEDVDWLAYPVLERGGMYALYSPAKAGKSLFALDLCAAIAAGRSALGQPPAAPATVLYVDLENHVTDIVGRLKDMGYQPSELDRLIYLSFPALPALDTRVGGAQLFAEATRHRAEMVVIDTVSRVISGEENSADTFNALYRYSCVPLKAAGITVLRLDHAGKDEDRGMRGSSAKISDVDVAWKLTRTSESRVRLDRIACRNAHHPDSVILDQHDMPLRHVLLPGSGLPDRVAQIVRTLDRLAVPADWGRDRVRHMLAERGIKVRNDALGEALRVRRTTFTGGA</sequence>
<dbReference type="EMBL" id="FNUJ01000007">
    <property type="protein sequence ID" value="SEF34360.1"/>
    <property type="molecule type" value="Genomic_DNA"/>
</dbReference>
<evidence type="ECO:0000313" key="2">
    <source>
        <dbReference type="EMBL" id="SEF34360.1"/>
    </source>
</evidence>
<dbReference type="OrthoDB" id="3171622at2"/>
<organism evidence="2 3">
    <name type="scientific">Amycolatopsis pretoriensis</name>
    <dbReference type="NCBI Taxonomy" id="218821"/>
    <lineage>
        <taxon>Bacteria</taxon>
        <taxon>Bacillati</taxon>
        <taxon>Actinomycetota</taxon>
        <taxon>Actinomycetes</taxon>
        <taxon>Pseudonocardiales</taxon>
        <taxon>Pseudonocardiaceae</taxon>
        <taxon>Amycolatopsis</taxon>
    </lineage>
</organism>
<dbReference type="InterPro" id="IPR027417">
    <property type="entry name" value="P-loop_NTPase"/>
</dbReference>
<keyword evidence="3" id="KW-1185">Reference proteome</keyword>
<evidence type="ECO:0000313" key="3">
    <source>
        <dbReference type="Proteomes" id="UP000198878"/>
    </source>
</evidence>
<dbReference type="STRING" id="218821.SAMN05421837_107337"/>
<reference evidence="3" key="1">
    <citation type="submission" date="2016-10" db="EMBL/GenBank/DDBJ databases">
        <authorList>
            <person name="Varghese N."/>
            <person name="Submissions S."/>
        </authorList>
    </citation>
    <scope>NUCLEOTIDE SEQUENCE [LARGE SCALE GENOMIC DNA]</scope>
    <source>
        <strain evidence="3">DSM 44654</strain>
    </source>
</reference>
<accession>A0A1H5R7G5</accession>